<dbReference type="Pfam" id="PF00059">
    <property type="entry name" value="Lectin_C"/>
    <property type="match status" value="2"/>
</dbReference>
<keyword evidence="7" id="KW-1185">Reference proteome</keyword>
<dbReference type="AlphaFoldDB" id="A0AAV5UYT0"/>
<dbReference type="SUPFAM" id="SSF56436">
    <property type="entry name" value="C-type lectin-like"/>
    <property type="match status" value="2"/>
</dbReference>
<dbReference type="PANTHER" id="PTHR22991">
    <property type="entry name" value="PROTEIN CBG13490"/>
    <property type="match status" value="1"/>
</dbReference>
<feature type="non-terminal residue" evidence="6">
    <location>
        <position position="409"/>
    </location>
</feature>
<reference evidence="6" key="1">
    <citation type="submission" date="2023-10" db="EMBL/GenBank/DDBJ databases">
        <title>Genome assembly of Pristionchus species.</title>
        <authorList>
            <person name="Yoshida K."/>
            <person name="Sommer R.J."/>
        </authorList>
    </citation>
    <scope>NUCLEOTIDE SEQUENCE</scope>
    <source>
        <strain evidence="6">RS5133</strain>
    </source>
</reference>
<dbReference type="InterPro" id="IPR016186">
    <property type="entry name" value="C-type_lectin-like/link_sf"/>
</dbReference>
<dbReference type="Proteomes" id="UP001432322">
    <property type="component" value="Unassembled WGS sequence"/>
</dbReference>
<sequence length="409" mass="45960">MGRILLLLYCATISILADVQCPQGYAPKGDGRCVRALYVQQNDKLGTLFSKATDECKKDGATLPIIKSDEENTMFTQILKTFTTSSNPYLVLGMVCNTKTRKMEWQDGSKIDYTYMGFNANVDCVSNDYRVVSIPYYDEWTSYTADKTASYTMLCVVTPIQDCGDYDRISDNDDNTKPCFKIFSEPMSWRDAQKQCSDDFGSLAAINSERENDFFWRSAESSKILDDMHIGAYQAPDEENWKWIDNVNASDYSNFNKAFPINGGGSCTAMLTESSTATWINEDCDHDKLPFVCRRAGFQSYPKECSAVPVIEGKEILAPGFPTPDVPCEFELIVGDNSLVQLEILALEATPNKDFLQIYEGAVGRNLLANLTGWNPNPSTVVTKSSNMMRVNWKPTTDNRIPQYRGFRV</sequence>
<evidence type="ECO:0000259" key="5">
    <source>
        <dbReference type="PROSITE" id="PS50041"/>
    </source>
</evidence>
<evidence type="ECO:0000313" key="6">
    <source>
        <dbReference type="EMBL" id="GMT12206.1"/>
    </source>
</evidence>
<dbReference type="InterPro" id="IPR000859">
    <property type="entry name" value="CUB_dom"/>
</dbReference>
<evidence type="ECO:0008006" key="8">
    <source>
        <dbReference type="Google" id="ProtNLM"/>
    </source>
</evidence>
<accession>A0AAV5UYT0</accession>
<comment type="caution">
    <text evidence="6">The sequence shown here is derived from an EMBL/GenBank/DDBJ whole genome shotgun (WGS) entry which is preliminary data.</text>
</comment>
<dbReference type="InterPro" id="IPR035914">
    <property type="entry name" value="Sperma_CUB_dom_sf"/>
</dbReference>
<feature type="signal peptide" evidence="3">
    <location>
        <begin position="1"/>
        <end position="17"/>
    </location>
</feature>
<dbReference type="PROSITE" id="PS01180">
    <property type="entry name" value="CUB"/>
    <property type="match status" value="1"/>
</dbReference>
<dbReference type="SMART" id="SM00034">
    <property type="entry name" value="CLECT"/>
    <property type="match status" value="2"/>
</dbReference>
<feature type="chain" id="PRO_5043686201" description="C-type lectin" evidence="3">
    <location>
        <begin position="18"/>
        <end position="409"/>
    </location>
</feature>
<comment type="caution">
    <text evidence="2">Lacks conserved residue(s) required for the propagation of feature annotation.</text>
</comment>
<gene>
    <name evidence="6" type="ORF">PFISCL1PPCAC_3503</name>
</gene>
<dbReference type="InterPro" id="IPR050976">
    <property type="entry name" value="Snaclec"/>
</dbReference>
<dbReference type="PROSITE" id="PS00615">
    <property type="entry name" value="C_TYPE_LECTIN_1"/>
    <property type="match status" value="1"/>
</dbReference>
<evidence type="ECO:0000259" key="4">
    <source>
        <dbReference type="PROSITE" id="PS01180"/>
    </source>
</evidence>
<evidence type="ECO:0000256" key="2">
    <source>
        <dbReference type="PROSITE-ProRule" id="PRU00059"/>
    </source>
</evidence>
<dbReference type="SUPFAM" id="SSF49854">
    <property type="entry name" value="Spermadhesin, CUB domain"/>
    <property type="match status" value="1"/>
</dbReference>
<feature type="domain" description="CUB" evidence="4">
    <location>
        <begin position="305"/>
        <end position="409"/>
    </location>
</feature>
<dbReference type="SMART" id="SM00042">
    <property type="entry name" value="CUB"/>
    <property type="match status" value="1"/>
</dbReference>
<dbReference type="InterPro" id="IPR018378">
    <property type="entry name" value="C-type_lectin_CS"/>
</dbReference>
<organism evidence="6 7">
    <name type="scientific">Pristionchus fissidentatus</name>
    <dbReference type="NCBI Taxonomy" id="1538716"/>
    <lineage>
        <taxon>Eukaryota</taxon>
        <taxon>Metazoa</taxon>
        <taxon>Ecdysozoa</taxon>
        <taxon>Nematoda</taxon>
        <taxon>Chromadorea</taxon>
        <taxon>Rhabditida</taxon>
        <taxon>Rhabditina</taxon>
        <taxon>Diplogasteromorpha</taxon>
        <taxon>Diplogasteroidea</taxon>
        <taxon>Neodiplogasteridae</taxon>
        <taxon>Pristionchus</taxon>
    </lineage>
</organism>
<proteinExistence type="predicted"/>
<feature type="domain" description="C-type lectin" evidence="5">
    <location>
        <begin position="179"/>
        <end position="285"/>
    </location>
</feature>
<dbReference type="EMBL" id="BTSY01000001">
    <property type="protein sequence ID" value="GMT12206.1"/>
    <property type="molecule type" value="Genomic_DNA"/>
</dbReference>
<protein>
    <recommendedName>
        <fullName evidence="8">C-type lectin</fullName>
    </recommendedName>
</protein>
<dbReference type="InterPro" id="IPR016187">
    <property type="entry name" value="CTDL_fold"/>
</dbReference>
<dbReference type="PROSITE" id="PS50041">
    <property type="entry name" value="C_TYPE_LECTIN_2"/>
    <property type="match status" value="1"/>
</dbReference>
<dbReference type="InterPro" id="IPR001304">
    <property type="entry name" value="C-type_lectin-like"/>
</dbReference>
<dbReference type="CDD" id="cd00037">
    <property type="entry name" value="CLECT"/>
    <property type="match status" value="2"/>
</dbReference>
<dbReference type="PANTHER" id="PTHR22991:SF40">
    <property type="entry name" value="PROTEIN CBG13490"/>
    <property type="match status" value="1"/>
</dbReference>
<dbReference type="Gene3D" id="3.10.100.10">
    <property type="entry name" value="Mannose-Binding Protein A, subunit A"/>
    <property type="match status" value="2"/>
</dbReference>
<evidence type="ECO:0000256" key="1">
    <source>
        <dbReference type="ARBA" id="ARBA00023157"/>
    </source>
</evidence>
<name>A0AAV5UYT0_9BILA</name>
<keyword evidence="3" id="KW-0732">Signal</keyword>
<dbReference type="Gene3D" id="2.60.120.290">
    <property type="entry name" value="Spermadhesin, CUB domain"/>
    <property type="match status" value="1"/>
</dbReference>
<keyword evidence="1" id="KW-1015">Disulfide bond</keyword>
<evidence type="ECO:0000256" key="3">
    <source>
        <dbReference type="SAM" id="SignalP"/>
    </source>
</evidence>
<evidence type="ECO:0000313" key="7">
    <source>
        <dbReference type="Proteomes" id="UP001432322"/>
    </source>
</evidence>